<comment type="function">
    <text evidence="1">Required for maturation of 30S ribosomal subunits.</text>
</comment>
<proteinExistence type="inferred from homology"/>
<organism evidence="2 3">
    <name type="scientific">Aneurinibacillus soli</name>
    <dbReference type="NCBI Taxonomy" id="1500254"/>
    <lineage>
        <taxon>Bacteria</taxon>
        <taxon>Bacillati</taxon>
        <taxon>Bacillota</taxon>
        <taxon>Bacilli</taxon>
        <taxon>Bacillales</taxon>
        <taxon>Paenibacillaceae</taxon>
        <taxon>Aneurinibacillus group</taxon>
        <taxon>Aneurinibacillus</taxon>
    </lineage>
</organism>
<evidence type="ECO:0000256" key="1">
    <source>
        <dbReference type="HAMAP-Rule" id="MF_01077"/>
    </source>
</evidence>
<evidence type="ECO:0000313" key="3">
    <source>
        <dbReference type="Proteomes" id="UP000217696"/>
    </source>
</evidence>
<dbReference type="RefSeq" id="WP_096465261.1">
    <property type="nucleotide sequence ID" value="NZ_AP017312.1"/>
</dbReference>
<comment type="similarity">
    <text evidence="1">Belongs to the RimP family.</text>
</comment>
<sequence length="152" mass="16902">MSQDVIAVTEQLVTPIVEAENLELVDIEYVKEGSNWFLRVYIDKEDGVDIEDCGRVSEQLSKKLDEVDPIPVAYFLEVSSPGAERPLKQEKDFERAVGKHVHVTTTEPVNGDTVFEGELIAYDGIQLTIKEAKAAVEVPKEKIASARLAIVF</sequence>
<dbReference type="KEGG" id="asoc:CB4_01884"/>
<dbReference type="HAMAP" id="MF_01077">
    <property type="entry name" value="RimP"/>
    <property type="match status" value="1"/>
</dbReference>
<protein>
    <recommendedName>
        <fullName evidence="1">Ribosome maturation factor RimP</fullName>
    </recommendedName>
</protein>
<dbReference type="EMBL" id="AP017312">
    <property type="protein sequence ID" value="BAU27710.1"/>
    <property type="molecule type" value="Genomic_DNA"/>
</dbReference>
<gene>
    <name evidence="1 2" type="primary">rimP</name>
    <name evidence="2" type="ORF">CB4_01884</name>
</gene>
<keyword evidence="3" id="KW-1185">Reference proteome</keyword>
<dbReference type="AlphaFoldDB" id="A0A0U5BHS0"/>
<dbReference type="PANTHER" id="PTHR33867">
    <property type="entry name" value="RIBOSOME MATURATION FACTOR RIMP"/>
    <property type="match status" value="1"/>
</dbReference>
<dbReference type="Pfam" id="PF17384">
    <property type="entry name" value="DUF150_C"/>
    <property type="match status" value="1"/>
</dbReference>
<dbReference type="Proteomes" id="UP000217696">
    <property type="component" value="Chromosome"/>
</dbReference>
<accession>A0A0U5BHS0</accession>
<dbReference type="InterPro" id="IPR028998">
    <property type="entry name" value="RimP_C"/>
</dbReference>
<comment type="subcellular location">
    <subcellularLocation>
        <location evidence="1">Cytoplasm</location>
    </subcellularLocation>
</comment>
<dbReference type="OrthoDB" id="9805006at2"/>
<dbReference type="InterPro" id="IPR036847">
    <property type="entry name" value="RimP_C_sf"/>
</dbReference>
<dbReference type="Gene3D" id="2.30.30.180">
    <property type="entry name" value="Ribosome maturation factor RimP, C-terminal domain"/>
    <property type="match status" value="1"/>
</dbReference>
<evidence type="ECO:0000313" key="2">
    <source>
        <dbReference type="EMBL" id="BAU27710.1"/>
    </source>
</evidence>
<dbReference type="InterPro" id="IPR003728">
    <property type="entry name" value="Ribosome_maturation_RimP"/>
</dbReference>
<dbReference type="Gene3D" id="3.30.300.70">
    <property type="entry name" value="RimP-like superfamily, N-terminal"/>
    <property type="match status" value="1"/>
</dbReference>
<dbReference type="GO" id="GO:0000028">
    <property type="term" value="P:ribosomal small subunit assembly"/>
    <property type="evidence" value="ECO:0007669"/>
    <property type="project" value="TreeGrafter"/>
</dbReference>
<dbReference type="GO" id="GO:0005829">
    <property type="term" value="C:cytosol"/>
    <property type="evidence" value="ECO:0007669"/>
    <property type="project" value="TreeGrafter"/>
</dbReference>
<dbReference type="SUPFAM" id="SSF74942">
    <property type="entry name" value="YhbC-like, C-terminal domain"/>
    <property type="match status" value="1"/>
</dbReference>
<dbReference type="InterPro" id="IPR035956">
    <property type="entry name" value="RimP_N_sf"/>
</dbReference>
<dbReference type="NCBIfam" id="NF000928">
    <property type="entry name" value="PRK00092.1-2"/>
    <property type="match status" value="1"/>
</dbReference>
<dbReference type="SUPFAM" id="SSF75420">
    <property type="entry name" value="YhbC-like, N-terminal domain"/>
    <property type="match status" value="1"/>
</dbReference>
<dbReference type="InterPro" id="IPR028989">
    <property type="entry name" value="RimP_N"/>
</dbReference>
<dbReference type="PANTHER" id="PTHR33867:SF1">
    <property type="entry name" value="RIBOSOME MATURATION FACTOR RIMP"/>
    <property type="match status" value="1"/>
</dbReference>
<reference evidence="2 3" key="1">
    <citation type="submission" date="2015-12" db="EMBL/GenBank/DDBJ databases">
        <title>Genome sequence of Aneurinibacillus soli.</title>
        <authorList>
            <person name="Lee J.S."/>
            <person name="Lee K.C."/>
            <person name="Kim K.K."/>
            <person name="Lee B.W."/>
        </authorList>
    </citation>
    <scope>NUCLEOTIDE SEQUENCE [LARGE SCALE GENOMIC DNA]</scope>
    <source>
        <strain evidence="2 3">CB4</strain>
    </source>
</reference>
<dbReference type="FunFam" id="3.30.300.70:FF:000001">
    <property type="entry name" value="Ribosome maturation factor RimP"/>
    <property type="match status" value="1"/>
</dbReference>
<keyword evidence="1" id="KW-0963">Cytoplasm</keyword>
<dbReference type="GO" id="GO:0006412">
    <property type="term" value="P:translation"/>
    <property type="evidence" value="ECO:0007669"/>
    <property type="project" value="TreeGrafter"/>
</dbReference>
<dbReference type="CDD" id="cd01734">
    <property type="entry name" value="YlxS_C"/>
    <property type="match status" value="1"/>
</dbReference>
<name>A0A0U5BHS0_9BACL</name>
<keyword evidence="1" id="KW-0690">Ribosome biogenesis</keyword>
<dbReference type="Pfam" id="PF02576">
    <property type="entry name" value="RimP_N"/>
    <property type="match status" value="1"/>
</dbReference>